<dbReference type="GO" id="GO:0003677">
    <property type="term" value="F:DNA binding"/>
    <property type="evidence" value="ECO:0007669"/>
    <property type="project" value="UniProtKB-KW"/>
</dbReference>
<accession>A0A835YWT3</accession>
<feature type="compositionally biased region" description="Acidic residues" evidence="11">
    <location>
        <begin position="581"/>
        <end position="596"/>
    </location>
</feature>
<dbReference type="OrthoDB" id="424012at2759"/>
<dbReference type="Pfam" id="PF00850">
    <property type="entry name" value="Hist_deacetyl"/>
    <property type="match status" value="1"/>
</dbReference>
<feature type="region of interest" description="Disordered" evidence="11">
    <location>
        <begin position="219"/>
        <end position="270"/>
    </location>
</feature>
<gene>
    <name evidence="13" type="ORF">JKP88DRAFT_263615</name>
</gene>
<feature type="compositionally biased region" description="Low complexity" evidence="11">
    <location>
        <begin position="533"/>
        <end position="542"/>
    </location>
</feature>
<dbReference type="SUPFAM" id="SSF63748">
    <property type="entry name" value="Tudor/PWWP/MBT"/>
    <property type="match status" value="1"/>
</dbReference>
<feature type="compositionally biased region" description="Gly residues" evidence="11">
    <location>
        <begin position="1099"/>
        <end position="1108"/>
    </location>
</feature>
<evidence type="ECO:0000313" key="14">
    <source>
        <dbReference type="Proteomes" id="UP000664859"/>
    </source>
</evidence>
<keyword evidence="6" id="KW-0156">Chromatin regulator</keyword>
<dbReference type="Gene3D" id="2.30.30.140">
    <property type="match status" value="1"/>
</dbReference>
<feature type="domain" description="AP2/ERF" evidence="12">
    <location>
        <begin position="447"/>
        <end position="516"/>
    </location>
</feature>
<dbReference type="GO" id="GO:0141221">
    <property type="term" value="F:histone deacetylase activity, hydrolytic mechanism"/>
    <property type="evidence" value="ECO:0007669"/>
    <property type="project" value="UniProtKB-EC"/>
</dbReference>
<keyword evidence="4" id="KW-0678">Repressor</keyword>
<comment type="similarity">
    <text evidence="2">Belongs to the histone deacetylase family. HD type 2 subfamily.</text>
</comment>
<keyword evidence="14" id="KW-1185">Reference proteome</keyword>
<evidence type="ECO:0000256" key="8">
    <source>
        <dbReference type="ARBA" id="ARBA00023125"/>
    </source>
</evidence>
<keyword evidence="7" id="KW-0805">Transcription regulation</keyword>
<dbReference type="Gene3D" id="3.40.800.20">
    <property type="entry name" value="Histone deacetylase domain"/>
    <property type="match status" value="1"/>
</dbReference>
<evidence type="ECO:0000256" key="6">
    <source>
        <dbReference type="ARBA" id="ARBA00022853"/>
    </source>
</evidence>
<dbReference type="GO" id="GO:0000118">
    <property type="term" value="C:histone deacetylase complex"/>
    <property type="evidence" value="ECO:0007669"/>
    <property type="project" value="TreeGrafter"/>
</dbReference>
<feature type="compositionally biased region" description="Low complexity" evidence="11">
    <location>
        <begin position="650"/>
        <end position="667"/>
    </location>
</feature>
<comment type="caution">
    <text evidence="13">The sequence shown here is derived from an EMBL/GenBank/DDBJ whole genome shotgun (WGS) entry which is preliminary data.</text>
</comment>
<dbReference type="EMBL" id="JAFCMP010000323">
    <property type="protein sequence ID" value="KAG5181522.1"/>
    <property type="molecule type" value="Genomic_DNA"/>
</dbReference>
<evidence type="ECO:0000256" key="2">
    <source>
        <dbReference type="ARBA" id="ARBA00007738"/>
    </source>
</evidence>
<evidence type="ECO:0000256" key="4">
    <source>
        <dbReference type="ARBA" id="ARBA00022491"/>
    </source>
</evidence>
<dbReference type="GO" id="GO:0005737">
    <property type="term" value="C:cytoplasm"/>
    <property type="evidence" value="ECO:0007669"/>
    <property type="project" value="TreeGrafter"/>
</dbReference>
<dbReference type="PROSITE" id="PS51032">
    <property type="entry name" value="AP2_ERF"/>
    <property type="match status" value="1"/>
</dbReference>
<dbReference type="Proteomes" id="UP000664859">
    <property type="component" value="Unassembled WGS sequence"/>
</dbReference>
<dbReference type="EC" id="3.5.1.98" evidence="3"/>
<dbReference type="InterPro" id="IPR001471">
    <property type="entry name" value="AP2/ERF_dom"/>
</dbReference>
<keyword evidence="9" id="KW-0804">Transcription</keyword>
<evidence type="ECO:0000256" key="5">
    <source>
        <dbReference type="ARBA" id="ARBA00022801"/>
    </source>
</evidence>
<evidence type="ECO:0000313" key="13">
    <source>
        <dbReference type="EMBL" id="KAG5181522.1"/>
    </source>
</evidence>
<reference evidence="13" key="1">
    <citation type="submission" date="2021-02" db="EMBL/GenBank/DDBJ databases">
        <title>First Annotated Genome of the Yellow-green Alga Tribonema minus.</title>
        <authorList>
            <person name="Mahan K.M."/>
        </authorList>
    </citation>
    <scope>NUCLEOTIDE SEQUENCE</scope>
    <source>
        <strain evidence="13">UTEX B ZZ1240</strain>
    </source>
</reference>
<feature type="region of interest" description="Disordered" evidence="11">
    <location>
        <begin position="533"/>
        <end position="605"/>
    </location>
</feature>
<dbReference type="InterPro" id="IPR000286">
    <property type="entry name" value="HDACs"/>
</dbReference>
<keyword evidence="10" id="KW-0539">Nucleus</keyword>
<evidence type="ECO:0000256" key="3">
    <source>
        <dbReference type="ARBA" id="ARBA00012111"/>
    </source>
</evidence>
<name>A0A835YWT3_9STRA</name>
<dbReference type="InterPro" id="IPR037138">
    <property type="entry name" value="His_deacetylse_dom_sf"/>
</dbReference>
<feature type="compositionally biased region" description="Gly residues" evidence="11">
    <location>
        <begin position="733"/>
        <end position="744"/>
    </location>
</feature>
<evidence type="ECO:0000259" key="12">
    <source>
        <dbReference type="PROSITE" id="PS51032"/>
    </source>
</evidence>
<proteinExistence type="inferred from homology"/>
<dbReference type="PANTHER" id="PTHR10625:SF5">
    <property type="entry name" value="HISTONE DEACETYLASE"/>
    <property type="match status" value="1"/>
</dbReference>
<dbReference type="PRINTS" id="PR01270">
    <property type="entry name" value="HDASUPER"/>
</dbReference>
<dbReference type="Pfam" id="PF00855">
    <property type="entry name" value="PWWP"/>
    <property type="match status" value="1"/>
</dbReference>
<protein>
    <recommendedName>
        <fullName evidence="3">histone deacetylase</fullName>
        <ecNumber evidence="3">3.5.1.98</ecNumber>
    </recommendedName>
</protein>
<feature type="compositionally biased region" description="Low complexity" evidence="11">
    <location>
        <begin position="689"/>
        <end position="710"/>
    </location>
</feature>
<feature type="compositionally biased region" description="Basic and acidic residues" evidence="11">
    <location>
        <begin position="551"/>
        <end position="563"/>
    </location>
</feature>
<comment type="subcellular location">
    <subcellularLocation>
        <location evidence="1">Nucleus</location>
    </subcellularLocation>
</comment>
<keyword evidence="5" id="KW-0378">Hydrolase</keyword>
<evidence type="ECO:0000256" key="10">
    <source>
        <dbReference type="ARBA" id="ARBA00023242"/>
    </source>
</evidence>
<dbReference type="GO" id="GO:0003700">
    <property type="term" value="F:DNA-binding transcription factor activity"/>
    <property type="evidence" value="ECO:0007669"/>
    <property type="project" value="InterPro"/>
</dbReference>
<feature type="region of interest" description="Disordered" evidence="11">
    <location>
        <begin position="635"/>
        <end position="751"/>
    </location>
</feature>
<dbReference type="CDD" id="cd05162">
    <property type="entry name" value="PWWP"/>
    <property type="match status" value="1"/>
</dbReference>
<keyword evidence="8" id="KW-0238">DNA-binding</keyword>
<evidence type="ECO:0000256" key="7">
    <source>
        <dbReference type="ARBA" id="ARBA00023015"/>
    </source>
</evidence>
<evidence type="ECO:0000256" key="11">
    <source>
        <dbReference type="SAM" id="MobiDB-lite"/>
    </source>
</evidence>
<feature type="region of interest" description="Disordered" evidence="11">
    <location>
        <begin position="408"/>
        <end position="446"/>
    </location>
</feature>
<evidence type="ECO:0000256" key="1">
    <source>
        <dbReference type="ARBA" id="ARBA00004123"/>
    </source>
</evidence>
<evidence type="ECO:0000256" key="9">
    <source>
        <dbReference type="ARBA" id="ARBA00023163"/>
    </source>
</evidence>
<dbReference type="InterPro" id="IPR023801">
    <property type="entry name" value="His_deacetylse_dom"/>
</dbReference>
<dbReference type="InterPro" id="IPR000313">
    <property type="entry name" value="PWWP_dom"/>
</dbReference>
<dbReference type="InterPro" id="IPR023696">
    <property type="entry name" value="Ureohydrolase_dom_sf"/>
</dbReference>
<feature type="compositionally biased region" description="Gly residues" evidence="11">
    <location>
        <begin position="254"/>
        <end position="270"/>
    </location>
</feature>
<dbReference type="GO" id="GO:0040029">
    <property type="term" value="P:epigenetic regulation of gene expression"/>
    <property type="evidence" value="ECO:0007669"/>
    <property type="project" value="TreeGrafter"/>
</dbReference>
<dbReference type="Gene3D" id="3.30.730.10">
    <property type="entry name" value="AP2/ERF domain"/>
    <property type="match status" value="1"/>
</dbReference>
<feature type="region of interest" description="Disordered" evidence="11">
    <location>
        <begin position="1073"/>
        <end position="1129"/>
    </location>
</feature>
<dbReference type="SUPFAM" id="SSF52768">
    <property type="entry name" value="Arginase/deacetylase"/>
    <property type="match status" value="1"/>
</dbReference>
<organism evidence="13 14">
    <name type="scientific">Tribonema minus</name>
    <dbReference type="NCBI Taxonomy" id="303371"/>
    <lineage>
        <taxon>Eukaryota</taxon>
        <taxon>Sar</taxon>
        <taxon>Stramenopiles</taxon>
        <taxon>Ochrophyta</taxon>
        <taxon>PX clade</taxon>
        <taxon>Xanthophyceae</taxon>
        <taxon>Tribonematales</taxon>
        <taxon>Tribonemataceae</taxon>
        <taxon>Tribonema</taxon>
    </lineage>
</organism>
<dbReference type="InterPro" id="IPR036955">
    <property type="entry name" value="AP2/ERF_dom_sf"/>
</dbReference>
<sequence>MSQLIRPIKTIALARNPQRRKLWPARICDQQEVQEWISEKGPPHSKGLVLVVYLCDEGHHVVAWVLPTDLTPYRAHRTQDARLAEEWAAALRERQRAAEANTGGGNIGVRLGEFENAGKMAMNYYIHELNVKAHAFFEDELESPWSCANCEEYTLTCRCKEGLPAFIAARHAKFGDEYQDLDCAEPDCPHCKPPGTLMYAAQWQGGGEKAARKRRDHAAAASDGDDDDNVISGPKKVVGNRAETIAKRQRIMSGSGGGGGGASGGGGGGGSSAALTNGAAAASAAAAAAAAATAAAAAALAAAGGSKRDKKRTKRCGTCAGCTAPPCGQCINCKDSKSRMREYLVDGSRAMALAAAVVTGHRDVVWGDRGLMIAPGLAYEIMAIDPFDHMTQALDSIERAHEMTLEACAQGGDRLGGGGGGKGRRERRRSSPLYPPPQPRAAVKTSSFTGVSRFYPKRGDTVPMFKARIKCPQHLPGRGGKDVTLGIFNDEIDAAVAYDKALRNWFPNRLKKMNFQSEEAVAHARAALAAGAAQESAGGRARVPSANAAFKGEEDGGDERSSSDDSDAGGEGREAFAASDEAGDADDEDFSDTELQTDERNRASPSDAMMIIVGWYGGPVRGSEGAVRYMCKEDVGDNELQTDEPDRASPSDAMRAPAPAAAAAAAAPPRPRSDSVDSSRTNGSRSSLASSHVTGAAAATTAAKSQSAAADRADGSTAQQGKPPLFPADRGGAAVGGGGGGGGSSVDPQRLPGHELMQEVCRPDSKKGRADLTGVVTDLLRQQFREAIKEALFAGRSAAPAAAAAAALAGTDGGGGAGADDSAEVDRDGLICKLRYSCCVLQLHHALQAAWAAHTAAEAYFGYQESLCPTLTPSSSGGGASSIAPMDVVSAAEDQSASFALAAPENTPLPSSGRAQQIERMRAQWRQLLCLLTRRNTPPFAPAESATAAAAAAGIAVSPSAANGSGGSFGGFGGFACGRRALLLGARVCATHRVMRGQMEVPGRMREALNALDWTHKVLPEVTDLDTEVHPRYKALTTPHRLLRLGHDAGYLARIRHRCASATAAEDLHGTAHLSSCPLSSSEDGDSDAGAANENDPQGEGGGGGGGAQVTRASSEGRRGGGGRKHPDTVGCTSSWDAAITAVAAVVQGVDAVLSGSDGVRYAFCAVRPPGHHAGADLHAMNVGSNGFCILNSAALGAMYAHYHKGLRRVCVVDIDVHHGNGTQDLLARTHNPLLFYASVHAHSVGDAKDGAGAVFPRTGGPNDKYGTGNVLNIPIAPPIQPADFHSAVAEMVQALRRFKPDLIVISAGFDAHLTDPNELGLLQAADFYDATKVLAGAAEELCGGRLISVLEGGYAVERSTLFGGRNNRGFMGTVHSETLSDSVQAHTQALAEAAMGFF</sequence>
<dbReference type="PANTHER" id="PTHR10625">
    <property type="entry name" value="HISTONE DEACETYLASE HDAC1-RELATED"/>
    <property type="match status" value="1"/>
</dbReference>